<name>A0AC35TN32_9BILA</name>
<protein>
    <submittedName>
        <fullName evidence="2">GPI ethanolamine phosphate transferase 3</fullName>
    </submittedName>
</protein>
<proteinExistence type="predicted"/>
<accession>A0AC35TN32</accession>
<dbReference type="Proteomes" id="UP000095286">
    <property type="component" value="Unplaced"/>
</dbReference>
<sequence length="1440" mass="164711">MYHAKFEWVIKWIFLLLCYGSAIFIFQEGFLLKKTSLSYHSKCEDFPSQRGVCWNKPKYEKAILIVIDALRFDFIDPSNKIVTPYTGKLSIVGELLRKEPQNTLVSKFIADPPTTTLQRLKGLTTGSLPTFIEMANNFDASSIDEDNLIDQLVSVGKNVTFMGDDTWTSLFNGKFNKQYPAPSFDVQDLDTVDNMVLDHLFEEIQANDSTLLIGHFLGVDHCGHRFGPNNRKMSEKLSQMNEALKKVIKMIDNETLLIVLGDHGMSLKGDHGGDSENEVTAGFFAYSKKQLVYGERLLEFIMDKPIKEICSSQSWSLSTALIDQQNDAVVDEALVFALPFVVKNPFKISVAKWSNCIVTVTPERILRINVPRDEKTILKSHIKLKPDILHDQAILQYSDSGHLIFLTRAFGFLDIFDKDGVFLNTLKLSETMTNIFDSINCIQSIVAENADYIDKLYMLQSNGLFTCSHISIDGSAEYIFSMDVNATGYINSFVILPKFNLLVTSSPIVIGKEIGSDAYDYGISVYRGLSEESHAFKLFRESSGIAGKVDAFVGLFSGIKKMCSVISFSVNLENTMMAFLLSNGQVFIADLPSMKIRQLLDPANCFKTNETFFKVGWNMGDEINLLTSTGDLYQDHFDQFIENVIKGESKLSLKNCLNINGVCDGIVSCFEGVDGQDFYPLNRDVVNPNVSFFFLIFSWVFLIYQKMYLMAFSYLKKDINQMKHQYKHKKINLAVKTIKNTTFEVYLKKLLAQKDYAKAKEIAKDQEWFDLDNINKLQWSEAKKADMDSIQILRDTQDKEWVVLECMKCTFNDINFQEQLLLICMEEKDKLDDKLKFGIEHHSAIFEICKEIGPQFYNKSKNTSMLKLGIELLRKQHFELFKSFVQKYESILHPYILVMLTFIPEGVNVERYRDLLPKVNGEDTTLFEYLLSPKYNEVSENEKNLVEESWMAIRNQKLSTYIVYLENSYDTCLTWFIDRILSIDETTGLANYSHSLAKIGKMHGFSELEEYIVLCQYYLTYLLRLNGILSTSLQSFMIMDSSSIGESVIKSMNVNQIIEKMDILVSIFKWFECRHENYKVSDDMTSIMDHYSRNSLKPLHYLYENYPDLLTVENIAKCLCTSGINGKALIDACRDFSMDKNVISALVVFNQHEFRPTLSQVTSAQGKENRAWNLMMLFIKSADCKTALEWESLVNDIFDIRSLLFINILPVEKVNKLLLVEMLDLIESIDAIKIPIALIKDRHEITDCEMAQIILEKSTHFLNMAMPNIHDENLFFAKQLLMLIPDDILKDETAAHRTNLDIVNIALELGSESLPATIQFKKDDTLLKELVLIGDNYKKVKRLGDLSKLLDLKPPVTKAMAICTEQALAKKDASTIRNYIEQLIRTSKNNTTLYCTCKKIWKSNILKERNDDLIACMMLNCSNEMEISETFDIVNGINVK</sequence>
<dbReference type="WBParaSite" id="RSKR_0000238000.1">
    <property type="protein sequence ID" value="RSKR_0000238000.1"/>
    <property type="gene ID" value="RSKR_0000238000"/>
</dbReference>
<reference evidence="2" key="1">
    <citation type="submission" date="2016-11" db="UniProtKB">
        <authorList>
            <consortium name="WormBaseParasite"/>
        </authorList>
    </citation>
    <scope>IDENTIFICATION</scope>
    <source>
        <strain evidence="2">KR3021</strain>
    </source>
</reference>
<evidence type="ECO:0000313" key="2">
    <source>
        <dbReference type="WBParaSite" id="RSKR_0000238000.1"/>
    </source>
</evidence>
<evidence type="ECO:0000313" key="1">
    <source>
        <dbReference type="Proteomes" id="UP000095286"/>
    </source>
</evidence>
<organism evidence="1 2">
    <name type="scientific">Rhabditophanes sp. KR3021</name>
    <dbReference type="NCBI Taxonomy" id="114890"/>
    <lineage>
        <taxon>Eukaryota</taxon>
        <taxon>Metazoa</taxon>
        <taxon>Ecdysozoa</taxon>
        <taxon>Nematoda</taxon>
        <taxon>Chromadorea</taxon>
        <taxon>Rhabditida</taxon>
        <taxon>Tylenchina</taxon>
        <taxon>Panagrolaimomorpha</taxon>
        <taxon>Strongyloidoidea</taxon>
        <taxon>Alloionematidae</taxon>
        <taxon>Rhabditophanes</taxon>
    </lineage>
</organism>